<reference evidence="1 2" key="1">
    <citation type="submission" date="2014-03" db="EMBL/GenBank/DDBJ databases">
        <title>Draft genome of the hookworm Oesophagostomum dentatum.</title>
        <authorList>
            <person name="Mitreva M."/>
        </authorList>
    </citation>
    <scope>NUCLEOTIDE SEQUENCE [LARGE SCALE GENOMIC DNA]</scope>
    <source>
        <strain evidence="1 2">OD-Hann</strain>
    </source>
</reference>
<name>A0A0B1T464_OESDE</name>
<dbReference type="EMBL" id="KN552886">
    <property type="protein sequence ID" value="KHJ90572.1"/>
    <property type="molecule type" value="Genomic_DNA"/>
</dbReference>
<accession>A0A0B1T464</accession>
<evidence type="ECO:0000313" key="2">
    <source>
        <dbReference type="Proteomes" id="UP000053660"/>
    </source>
</evidence>
<gene>
    <name evidence="1" type="ORF">OESDEN_09586</name>
</gene>
<proteinExistence type="predicted"/>
<dbReference type="AlphaFoldDB" id="A0A0B1T464"/>
<organism evidence="1 2">
    <name type="scientific">Oesophagostomum dentatum</name>
    <name type="common">Nodular worm</name>
    <dbReference type="NCBI Taxonomy" id="61180"/>
    <lineage>
        <taxon>Eukaryota</taxon>
        <taxon>Metazoa</taxon>
        <taxon>Ecdysozoa</taxon>
        <taxon>Nematoda</taxon>
        <taxon>Chromadorea</taxon>
        <taxon>Rhabditida</taxon>
        <taxon>Rhabditina</taxon>
        <taxon>Rhabditomorpha</taxon>
        <taxon>Strongyloidea</taxon>
        <taxon>Strongylidae</taxon>
        <taxon>Oesophagostomum</taxon>
    </lineage>
</organism>
<sequence length="37" mass="4455">MKPSCPDNQLVPRPPMNIMRCPSTFSMHTFLWREYSR</sequence>
<evidence type="ECO:0000313" key="1">
    <source>
        <dbReference type="EMBL" id="KHJ90572.1"/>
    </source>
</evidence>
<keyword evidence="2" id="KW-1185">Reference proteome</keyword>
<dbReference type="Proteomes" id="UP000053660">
    <property type="component" value="Unassembled WGS sequence"/>
</dbReference>
<protein>
    <submittedName>
        <fullName evidence="1">Uncharacterized protein</fullName>
    </submittedName>
</protein>